<name>A0AAW4MW21_9FIRM</name>
<feature type="coiled-coil region" evidence="2">
    <location>
        <begin position="336"/>
        <end position="373"/>
    </location>
</feature>
<organism evidence="6 8">
    <name type="scientific">Catenibacterium mitsuokai</name>
    <dbReference type="NCBI Taxonomy" id="100886"/>
    <lineage>
        <taxon>Bacteria</taxon>
        <taxon>Bacillati</taxon>
        <taxon>Bacillota</taxon>
        <taxon>Erysipelotrichia</taxon>
        <taxon>Erysipelotrichales</taxon>
        <taxon>Coprobacillaceae</taxon>
        <taxon>Catenibacterium</taxon>
    </lineage>
</organism>
<feature type="transmembrane region" description="Helical" evidence="3">
    <location>
        <begin position="275"/>
        <end position="293"/>
    </location>
</feature>
<keyword evidence="9" id="KW-1185">Reference proteome</keyword>
<dbReference type="PANTHER" id="PTHR34220:SF7">
    <property type="entry name" value="SENSOR HISTIDINE KINASE YPDA"/>
    <property type="match status" value="1"/>
</dbReference>
<evidence type="ECO:0000259" key="5">
    <source>
        <dbReference type="PROSITE" id="PS50885"/>
    </source>
</evidence>
<evidence type="ECO:0000313" key="8">
    <source>
        <dbReference type="Proteomes" id="UP001196408"/>
    </source>
</evidence>
<accession>A0AAW4MW21</accession>
<comment type="caution">
    <text evidence="6">The sequence shown here is derived from an EMBL/GenBank/DDBJ whole genome shotgun (WGS) entry which is preliminary data.</text>
</comment>
<gene>
    <name evidence="6" type="ORF">KSV97_06870</name>
    <name evidence="7" type="ORF">KSW06_08500</name>
</gene>
<dbReference type="SMART" id="SM00387">
    <property type="entry name" value="HATPase_c"/>
    <property type="match status" value="1"/>
</dbReference>
<dbReference type="Pfam" id="PF02518">
    <property type="entry name" value="HATPase_c"/>
    <property type="match status" value="1"/>
</dbReference>
<evidence type="ECO:0000256" key="2">
    <source>
        <dbReference type="SAM" id="Coils"/>
    </source>
</evidence>
<dbReference type="CDD" id="cd06225">
    <property type="entry name" value="HAMP"/>
    <property type="match status" value="1"/>
</dbReference>
<dbReference type="GO" id="GO:0000155">
    <property type="term" value="F:phosphorelay sensor kinase activity"/>
    <property type="evidence" value="ECO:0007669"/>
    <property type="project" value="InterPro"/>
</dbReference>
<keyword evidence="1 6" id="KW-0418">Kinase</keyword>
<evidence type="ECO:0000313" key="9">
    <source>
        <dbReference type="Proteomes" id="UP001197492"/>
    </source>
</evidence>
<sequence>MKNKTLSVRVILPVVMSVSIVACIISSMMLFSYLFSSYFKKDAIEKMDRQTISLAQSLENEVSEVNSLVNDIYYQNIKKYDCENVQFKTVMTQKITNESNRIYSISLYDMNGNRVWSFGESSSGFDNQQSWFENAKKNTETTQYGHRHLVKSDLSGYVMDISRYVEYINAGNIRSGILLMQYYTEPIEGILDRYQNQKSAYCYLTDESKSFIYHPFEKCIASGLYKEKTVTTAFKNNRSIHNGDWLVERKQIGYTGWNIVVVNSMSNLLVENRRFHYIIWFILLLVGAILILLDFQVFRNFTDPVYQLLATMEDFGKGNYNSRAKEEGIGELKSLSANFNIMADKLQKQMEEIRQNEREKQKMEKKLLQSQINPHFLYNTLDSIIWMIRSEEYEGAGEMVSSLAKFFRISLSQGKDMIPLGKELEHATSYLKIQNIRFKDKFDFNVEADPKLMKYLIPKLSIQPLLENAIYHGMEGMYEDGEIIISVYEEEDTIKIDVVDNGLGMTEDKLEYIMHHQVVSSKRGSGIGVRNVHERIQLIYGIQYGITITSELDEGTTATITIPKMEEADETE</sequence>
<keyword evidence="1 6" id="KW-0808">Transferase</keyword>
<feature type="transmembrane region" description="Helical" evidence="3">
    <location>
        <begin position="12"/>
        <end position="39"/>
    </location>
</feature>
<evidence type="ECO:0000313" key="6">
    <source>
        <dbReference type="EMBL" id="MBV3382943.1"/>
    </source>
</evidence>
<evidence type="ECO:0000256" key="1">
    <source>
        <dbReference type="ARBA" id="ARBA00022777"/>
    </source>
</evidence>
<reference evidence="6 9" key="1">
    <citation type="submission" date="2021-06" db="EMBL/GenBank/DDBJ databases">
        <title>Collection of gut derived symbiotic bacterial strains cultured from healthy donors.</title>
        <authorList>
            <person name="Lin H."/>
            <person name="Littmann E."/>
            <person name="Pamer E.G."/>
        </authorList>
    </citation>
    <scope>NUCLEOTIDE SEQUENCE</scope>
    <source>
        <strain evidence="7 9">MSK.21.70</strain>
        <strain evidence="6">MSK.21.82</strain>
    </source>
</reference>
<feature type="domain" description="HAMP" evidence="5">
    <location>
        <begin position="299"/>
        <end position="351"/>
    </location>
</feature>
<dbReference type="SMART" id="SM00304">
    <property type="entry name" value="HAMP"/>
    <property type="match status" value="1"/>
</dbReference>
<dbReference type="InterPro" id="IPR050640">
    <property type="entry name" value="Bact_2-comp_sensor_kinase"/>
</dbReference>
<dbReference type="InterPro" id="IPR005467">
    <property type="entry name" value="His_kinase_dom"/>
</dbReference>
<dbReference type="InterPro" id="IPR003594">
    <property type="entry name" value="HATPase_dom"/>
</dbReference>
<dbReference type="PROSITE" id="PS50109">
    <property type="entry name" value="HIS_KIN"/>
    <property type="match status" value="1"/>
</dbReference>
<dbReference type="PROSITE" id="PS50885">
    <property type="entry name" value="HAMP"/>
    <property type="match status" value="1"/>
</dbReference>
<protein>
    <submittedName>
        <fullName evidence="6">Sensor histidine kinase</fullName>
    </submittedName>
</protein>
<dbReference type="PROSITE" id="PS51257">
    <property type="entry name" value="PROKAR_LIPOPROTEIN"/>
    <property type="match status" value="1"/>
</dbReference>
<dbReference type="InterPro" id="IPR010559">
    <property type="entry name" value="Sig_transdc_His_kin_internal"/>
</dbReference>
<dbReference type="Proteomes" id="UP001196408">
    <property type="component" value="Unassembled WGS sequence"/>
</dbReference>
<dbReference type="EMBL" id="JAHOEF010000038">
    <property type="protein sequence ID" value="MBV3382943.1"/>
    <property type="molecule type" value="Genomic_DNA"/>
</dbReference>
<evidence type="ECO:0000259" key="4">
    <source>
        <dbReference type="PROSITE" id="PS50109"/>
    </source>
</evidence>
<dbReference type="RefSeq" id="WP_217747741.1">
    <property type="nucleotide sequence ID" value="NZ_JAHOEB010000037.1"/>
</dbReference>
<dbReference type="InterPro" id="IPR003660">
    <property type="entry name" value="HAMP_dom"/>
</dbReference>
<keyword evidence="3" id="KW-1133">Transmembrane helix</keyword>
<dbReference type="AlphaFoldDB" id="A0AAW4MW21"/>
<dbReference type="GO" id="GO:0016020">
    <property type="term" value="C:membrane"/>
    <property type="evidence" value="ECO:0007669"/>
    <property type="project" value="InterPro"/>
</dbReference>
<evidence type="ECO:0000256" key="3">
    <source>
        <dbReference type="SAM" id="Phobius"/>
    </source>
</evidence>
<dbReference type="Pfam" id="PF06580">
    <property type="entry name" value="His_kinase"/>
    <property type="match status" value="1"/>
</dbReference>
<evidence type="ECO:0000313" key="7">
    <source>
        <dbReference type="EMBL" id="MBV3393290.1"/>
    </source>
</evidence>
<keyword evidence="3" id="KW-0472">Membrane</keyword>
<dbReference type="Pfam" id="PF00672">
    <property type="entry name" value="HAMP"/>
    <property type="match status" value="1"/>
</dbReference>
<dbReference type="EMBL" id="JAHOEL010000060">
    <property type="protein sequence ID" value="MBV3393290.1"/>
    <property type="molecule type" value="Genomic_DNA"/>
</dbReference>
<dbReference type="Proteomes" id="UP001197492">
    <property type="component" value="Unassembled WGS sequence"/>
</dbReference>
<feature type="domain" description="Histidine kinase" evidence="4">
    <location>
        <begin position="462"/>
        <end position="566"/>
    </location>
</feature>
<keyword evidence="2" id="KW-0175">Coiled coil</keyword>
<dbReference type="PANTHER" id="PTHR34220">
    <property type="entry name" value="SENSOR HISTIDINE KINASE YPDA"/>
    <property type="match status" value="1"/>
</dbReference>
<keyword evidence="3" id="KW-0812">Transmembrane</keyword>
<proteinExistence type="predicted"/>